<organism evidence="1 2">
    <name type="scientific">Streptosporangium fragile</name>
    <dbReference type="NCBI Taxonomy" id="46186"/>
    <lineage>
        <taxon>Bacteria</taxon>
        <taxon>Bacillati</taxon>
        <taxon>Actinomycetota</taxon>
        <taxon>Actinomycetes</taxon>
        <taxon>Streptosporangiales</taxon>
        <taxon>Streptosporangiaceae</taxon>
        <taxon>Streptosporangium</taxon>
    </lineage>
</organism>
<dbReference type="EMBL" id="BAAAVI010000021">
    <property type="protein sequence ID" value="GAA2872416.1"/>
    <property type="molecule type" value="Genomic_DNA"/>
</dbReference>
<keyword evidence="2" id="KW-1185">Reference proteome</keyword>
<dbReference type="Proteomes" id="UP001500831">
    <property type="component" value="Unassembled WGS sequence"/>
</dbReference>
<evidence type="ECO:0000313" key="1">
    <source>
        <dbReference type="EMBL" id="GAA2872416.1"/>
    </source>
</evidence>
<sequence>MTRNTDRTYGLADSVNFTVALLFCCPQRGGPAGGGSGCLRRETAEAGATAQAVDLRVPWESAVVLTVGDRTRRGWVDGVRGPVSCPGPLMAEILSRSGTLYGSGWEKTPGGNQTRPYIVSKGNELC</sequence>
<accession>A0ABP6IDA8</accession>
<protein>
    <submittedName>
        <fullName evidence="1">Uncharacterized protein</fullName>
    </submittedName>
</protein>
<reference evidence="2" key="1">
    <citation type="journal article" date="2019" name="Int. J. Syst. Evol. Microbiol.">
        <title>The Global Catalogue of Microorganisms (GCM) 10K type strain sequencing project: providing services to taxonomists for standard genome sequencing and annotation.</title>
        <authorList>
            <consortium name="The Broad Institute Genomics Platform"/>
            <consortium name="The Broad Institute Genome Sequencing Center for Infectious Disease"/>
            <person name="Wu L."/>
            <person name="Ma J."/>
        </authorList>
    </citation>
    <scope>NUCLEOTIDE SEQUENCE [LARGE SCALE GENOMIC DNA]</scope>
    <source>
        <strain evidence="2">JCM 6242</strain>
    </source>
</reference>
<gene>
    <name evidence="1" type="ORF">GCM10010517_32780</name>
</gene>
<comment type="caution">
    <text evidence="1">The sequence shown here is derived from an EMBL/GenBank/DDBJ whole genome shotgun (WGS) entry which is preliminary data.</text>
</comment>
<evidence type="ECO:0000313" key="2">
    <source>
        <dbReference type="Proteomes" id="UP001500831"/>
    </source>
</evidence>
<proteinExistence type="predicted"/>
<name>A0ABP6IDA8_9ACTN</name>